<dbReference type="InterPro" id="IPR016032">
    <property type="entry name" value="Sig_transdc_resp-reg_C-effctor"/>
</dbReference>
<reference evidence="4 5" key="1">
    <citation type="submission" date="2019-09" db="EMBL/GenBank/DDBJ databases">
        <title>Phylogeny of genus Pseudoclavibacter and closely related genus.</title>
        <authorList>
            <person name="Li Y."/>
        </authorList>
    </citation>
    <scope>NUCLEOTIDE SEQUENCE [LARGE SCALE GENOMIC DNA]</scope>
    <source>
        <strain evidence="4 5">EGI 60007</strain>
    </source>
</reference>
<dbReference type="GO" id="GO:0006355">
    <property type="term" value="P:regulation of DNA-templated transcription"/>
    <property type="evidence" value="ECO:0007669"/>
    <property type="project" value="InterPro"/>
</dbReference>
<dbReference type="Gene3D" id="1.10.10.10">
    <property type="entry name" value="Winged helix-like DNA-binding domain superfamily/Winged helix DNA-binding domain"/>
    <property type="match status" value="1"/>
</dbReference>
<dbReference type="CDD" id="cd06170">
    <property type="entry name" value="LuxR_C_like"/>
    <property type="match status" value="1"/>
</dbReference>
<dbReference type="PANTHER" id="PTHR16305:SF35">
    <property type="entry name" value="TRANSCRIPTIONAL ACTIVATOR DOMAIN"/>
    <property type="match status" value="1"/>
</dbReference>
<dbReference type="InterPro" id="IPR027417">
    <property type="entry name" value="P-loop_NTPase"/>
</dbReference>
<dbReference type="InterPro" id="IPR036388">
    <property type="entry name" value="WH-like_DNA-bd_sf"/>
</dbReference>
<dbReference type="SUPFAM" id="SSF46894">
    <property type="entry name" value="C-terminal effector domain of the bipartite response regulators"/>
    <property type="match status" value="1"/>
</dbReference>
<organism evidence="4 5">
    <name type="scientific">Pseudoclavibacter endophyticus</name>
    <dbReference type="NCBI Taxonomy" id="1778590"/>
    <lineage>
        <taxon>Bacteria</taxon>
        <taxon>Bacillati</taxon>
        <taxon>Actinomycetota</taxon>
        <taxon>Actinomycetes</taxon>
        <taxon>Micrococcales</taxon>
        <taxon>Microbacteriaceae</taxon>
        <taxon>Pseudoclavibacter</taxon>
    </lineage>
</organism>
<dbReference type="GO" id="GO:0003677">
    <property type="term" value="F:DNA binding"/>
    <property type="evidence" value="ECO:0007669"/>
    <property type="project" value="InterPro"/>
</dbReference>
<evidence type="ECO:0000259" key="3">
    <source>
        <dbReference type="PROSITE" id="PS50043"/>
    </source>
</evidence>
<evidence type="ECO:0000313" key="4">
    <source>
        <dbReference type="EMBL" id="KAB1650388.1"/>
    </source>
</evidence>
<dbReference type="GO" id="GO:0004016">
    <property type="term" value="F:adenylate cyclase activity"/>
    <property type="evidence" value="ECO:0007669"/>
    <property type="project" value="TreeGrafter"/>
</dbReference>
<evidence type="ECO:0000256" key="1">
    <source>
        <dbReference type="ARBA" id="ARBA00022741"/>
    </source>
</evidence>
<protein>
    <submittedName>
        <fullName evidence="4">AAA family ATPase</fullName>
    </submittedName>
</protein>
<dbReference type="Pfam" id="PF13191">
    <property type="entry name" value="AAA_16"/>
    <property type="match status" value="1"/>
</dbReference>
<dbReference type="EMBL" id="WBJY01000001">
    <property type="protein sequence ID" value="KAB1650388.1"/>
    <property type="molecule type" value="Genomic_DNA"/>
</dbReference>
<keyword evidence="2" id="KW-0067">ATP-binding</keyword>
<accession>A0A6H9WQG7</accession>
<comment type="caution">
    <text evidence="4">The sequence shown here is derived from an EMBL/GenBank/DDBJ whole genome shotgun (WGS) entry which is preliminary data.</text>
</comment>
<dbReference type="SMART" id="SM00421">
    <property type="entry name" value="HTH_LUXR"/>
    <property type="match status" value="1"/>
</dbReference>
<proteinExistence type="predicted"/>
<dbReference type="PRINTS" id="PR00038">
    <property type="entry name" value="HTHLUXR"/>
</dbReference>
<dbReference type="PROSITE" id="PS50043">
    <property type="entry name" value="HTH_LUXR_2"/>
    <property type="match status" value="1"/>
</dbReference>
<dbReference type="Pfam" id="PF00196">
    <property type="entry name" value="GerE"/>
    <property type="match status" value="1"/>
</dbReference>
<keyword evidence="5" id="KW-1185">Reference proteome</keyword>
<dbReference type="GO" id="GO:0005737">
    <property type="term" value="C:cytoplasm"/>
    <property type="evidence" value="ECO:0007669"/>
    <property type="project" value="TreeGrafter"/>
</dbReference>
<feature type="domain" description="HTH luxR-type" evidence="3">
    <location>
        <begin position="837"/>
        <end position="902"/>
    </location>
</feature>
<evidence type="ECO:0000256" key="2">
    <source>
        <dbReference type="ARBA" id="ARBA00022840"/>
    </source>
</evidence>
<dbReference type="Proteomes" id="UP000431744">
    <property type="component" value="Unassembled WGS sequence"/>
</dbReference>
<dbReference type="PROSITE" id="PS00622">
    <property type="entry name" value="HTH_LUXR_1"/>
    <property type="match status" value="1"/>
</dbReference>
<evidence type="ECO:0000313" key="5">
    <source>
        <dbReference type="Proteomes" id="UP000431744"/>
    </source>
</evidence>
<sequence length="907" mass="96357">MVEHLLVGAQAGHSRTLVVRGDAGMGKTALLKHLRDAALAARFRVESSTGVEAESQFAFAGLHQFCVPFLDHLDALPEPQQLALGVALGSRSGSPPDKFLVGLATLHLVAEAAEHEPLLCVVDDAQWLDQVSAEVIGFVARRIDAERMAMAFGVRDGGDGGISVFPGLPELHLSGLDRPAARALLDTALRVPVDEAVRERIIAEARGNPLALLELPGNVPAARFAGGFEVLELSHVPERVERGFLRRSRDLPDSTQLLLLAAAADPTGDPVLLGRVSAELGVTPDAMEPAKAAGLIEIDSKVRFRHPLVRSAVYQSADATSRRRVHSALAASTEVAVDPDRRAWHSAHAVQGVDEEVAAELERSAARARSRGGYAAAGAFMRRSTELTPAVDDRTRRALEAAHAMHNAGASEAALDLLVIAEGGSPSARQRARVALLRAQIAFHRTRSVEVPQMLADAAATLAPFDPALSRETYLHALDAAIVSGAPDSVIIARTALAASPAPNPRPVDLLLDGLAMTMVDGYSAGVPTVRLALDELSEAAHPGAAQEGGSEPWLWLAGRVAVGILDDERAHKIAEWNVTVSRATGALAGLPGALNLQANILAISGELTRAGALATEAEAITESMGVAPLRHAAAMLSAWHGDRAEVERLNSLTLQTDGNPIGSAQAAFAYYASAVLHNGRGEYSTAQGAAATTCESAELSLSTVGLPELIEASLRAGDRETALQALERLSARARASGTAWALGLEMRSRAMTITGPAAEEFYLEAIAQLSASRIGGEAARAHLLYGEWLRREGRRQEARDPLRFAHEQLSDMGIGAFAARAARELQATGEHPRKRTARQIDGLTAHELHIARLVATGATSREVGAQLFLSPRTIDSHLRNIFRKLDITSRRQLKELHLTRRGSELP</sequence>
<dbReference type="AlphaFoldDB" id="A0A6H9WQG7"/>
<name>A0A6H9WQG7_9MICO</name>
<dbReference type="OrthoDB" id="483at2"/>
<dbReference type="GO" id="GO:0005524">
    <property type="term" value="F:ATP binding"/>
    <property type="evidence" value="ECO:0007669"/>
    <property type="project" value="UniProtKB-KW"/>
</dbReference>
<keyword evidence="1" id="KW-0547">Nucleotide-binding</keyword>
<dbReference type="InterPro" id="IPR041664">
    <property type="entry name" value="AAA_16"/>
</dbReference>
<dbReference type="PANTHER" id="PTHR16305">
    <property type="entry name" value="TESTICULAR SOLUBLE ADENYLYL CYCLASE"/>
    <property type="match status" value="1"/>
</dbReference>
<dbReference type="SUPFAM" id="SSF52540">
    <property type="entry name" value="P-loop containing nucleoside triphosphate hydrolases"/>
    <property type="match status" value="1"/>
</dbReference>
<dbReference type="InterPro" id="IPR000792">
    <property type="entry name" value="Tscrpt_reg_LuxR_C"/>
</dbReference>
<gene>
    <name evidence="4" type="ORF">F8O04_09490</name>
</gene>